<dbReference type="EMBL" id="BAABWU010000004">
    <property type="protein sequence ID" value="GAA6196080.1"/>
    <property type="molecule type" value="Genomic_DNA"/>
</dbReference>
<dbReference type="RefSeq" id="WP_353398567.1">
    <property type="nucleotide sequence ID" value="NZ_BAABWU010000004.1"/>
</dbReference>
<evidence type="ECO:0000313" key="4">
    <source>
        <dbReference type="Proteomes" id="UP001441944"/>
    </source>
</evidence>
<comment type="caution">
    <text evidence="3">The sequence shown here is derived from an EMBL/GenBank/DDBJ whole genome shotgun (WGS) entry which is preliminary data.</text>
</comment>
<feature type="chain" id="PRO_5046775443" evidence="2">
    <location>
        <begin position="28"/>
        <end position="150"/>
    </location>
</feature>
<evidence type="ECO:0000256" key="1">
    <source>
        <dbReference type="SAM" id="MobiDB-lite"/>
    </source>
</evidence>
<dbReference type="Proteomes" id="UP001441944">
    <property type="component" value="Unassembled WGS sequence"/>
</dbReference>
<accession>A0ABQ0AJN2</accession>
<reference evidence="3 4" key="1">
    <citation type="submission" date="2024-04" db="EMBL/GenBank/DDBJ databases">
        <title>Draft genome sequence of Pseudophaeobacter arcticus NBRC 116598.</title>
        <authorList>
            <person name="Miyakawa T."/>
            <person name="Kusuya Y."/>
            <person name="Miura T."/>
        </authorList>
    </citation>
    <scope>NUCLEOTIDE SEQUENCE [LARGE SCALE GENOMIC DNA]</scope>
    <source>
        <strain evidence="3 4">SU-CL00105</strain>
    </source>
</reference>
<name>A0ABQ0AJN2_9RHOB</name>
<evidence type="ECO:0000313" key="3">
    <source>
        <dbReference type="EMBL" id="GAA6196080.1"/>
    </source>
</evidence>
<sequence length="150" mass="16632">MTVTSLARLGVALLAGQTALGASFALADTHRQALAAQVEAAGFHETAERRHEVRLQHCSLTTYVYEDWQDHGKVLWSSFLLNLKDLQLQDPDRDGHRSAWIPDYGDGKGAAIMAFTMAKGSFARHEMAMRRTPKPPFTPSPREGADSYVY</sequence>
<organism evidence="3 4">
    <name type="scientific">Pseudophaeobacter arcticus</name>
    <dbReference type="NCBI Taxonomy" id="385492"/>
    <lineage>
        <taxon>Bacteria</taxon>
        <taxon>Pseudomonadati</taxon>
        <taxon>Pseudomonadota</taxon>
        <taxon>Alphaproteobacteria</taxon>
        <taxon>Rhodobacterales</taxon>
        <taxon>Paracoccaceae</taxon>
        <taxon>Pseudophaeobacter</taxon>
    </lineage>
</organism>
<feature type="region of interest" description="Disordered" evidence="1">
    <location>
        <begin position="126"/>
        <end position="150"/>
    </location>
</feature>
<gene>
    <name evidence="3" type="ORF">NBRC116598_15240</name>
</gene>
<protein>
    <submittedName>
        <fullName evidence="3">Uncharacterized protein</fullName>
    </submittedName>
</protein>
<evidence type="ECO:0000256" key="2">
    <source>
        <dbReference type="SAM" id="SignalP"/>
    </source>
</evidence>
<keyword evidence="4" id="KW-1185">Reference proteome</keyword>
<proteinExistence type="predicted"/>
<keyword evidence="2" id="KW-0732">Signal</keyword>
<feature type="signal peptide" evidence="2">
    <location>
        <begin position="1"/>
        <end position="27"/>
    </location>
</feature>